<dbReference type="OrthoDB" id="10072093at2759"/>
<gene>
    <name evidence="2" type="ORF">OFUS_LOCUS3746</name>
</gene>
<dbReference type="EMBL" id="CAIIXF020000002">
    <property type="protein sequence ID" value="CAH1776583.1"/>
    <property type="molecule type" value="Genomic_DNA"/>
</dbReference>
<name>A0A8S4N692_OWEFU</name>
<feature type="domain" description="Reverse transcriptase zinc-binding" evidence="1">
    <location>
        <begin position="40"/>
        <end position="108"/>
    </location>
</feature>
<accession>A0A8S4N692</accession>
<dbReference type="AlphaFoldDB" id="A0A8S4N692"/>
<dbReference type="Pfam" id="PF13966">
    <property type="entry name" value="zf-RVT"/>
    <property type="match status" value="1"/>
</dbReference>
<dbReference type="InterPro" id="IPR026960">
    <property type="entry name" value="RVT-Znf"/>
</dbReference>
<keyword evidence="3" id="KW-1185">Reference proteome</keyword>
<organism evidence="2 3">
    <name type="scientific">Owenia fusiformis</name>
    <name type="common">Polychaete worm</name>
    <dbReference type="NCBI Taxonomy" id="6347"/>
    <lineage>
        <taxon>Eukaryota</taxon>
        <taxon>Metazoa</taxon>
        <taxon>Spiralia</taxon>
        <taxon>Lophotrochozoa</taxon>
        <taxon>Annelida</taxon>
        <taxon>Polychaeta</taxon>
        <taxon>Sedentaria</taxon>
        <taxon>Canalipalpata</taxon>
        <taxon>Sabellida</taxon>
        <taxon>Oweniida</taxon>
        <taxon>Oweniidae</taxon>
        <taxon>Owenia</taxon>
    </lineage>
</organism>
<proteinExistence type="predicted"/>
<evidence type="ECO:0000259" key="1">
    <source>
        <dbReference type="Pfam" id="PF13966"/>
    </source>
</evidence>
<evidence type="ECO:0000313" key="2">
    <source>
        <dbReference type="EMBL" id="CAH1776583.1"/>
    </source>
</evidence>
<protein>
    <recommendedName>
        <fullName evidence="1">Reverse transcriptase zinc-binding domain-containing protein</fullName>
    </recommendedName>
</protein>
<sequence>VKSIKTKTIYWILVDNLFKEPNGKKYLNSKFNFSEEDWKHIFTLPFKTVREPRIQCLQYKLVLNVTPNNQFLTRKKIKNSNLCDFCKNDKIDDTIHFFIECPNSSKIWDDFKKIFNIDLTIKDIIVGKLDQERDHTSKAINFCILYIKSLIHKSRLVNTKITFMQIKEILKYKINDERNIANLNGTLESFGETWRWVIDRLNQQH</sequence>
<dbReference type="Proteomes" id="UP000749559">
    <property type="component" value="Unassembled WGS sequence"/>
</dbReference>
<evidence type="ECO:0000313" key="3">
    <source>
        <dbReference type="Proteomes" id="UP000749559"/>
    </source>
</evidence>
<comment type="caution">
    <text evidence="2">The sequence shown here is derived from an EMBL/GenBank/DDBJ whole genome shotgun (WGS) entry which is preliminary data.</text>
</comment>
<feature type="non-terminal residue" evidence="2">
    <location>
        <position position="1"/>
    </location>
</feature>
<reference evidence="2" key="1">
    <citation type="submission" date="2022-03" db="EMBL/GenBank/DDBJ databases">
        <authorList>
            <person name="Martin C."/>
        </authorList>
    </citation>
    <scope>NUCLEOTIDE SEQUENCE</scope>
</reference>